<accession>A0ABW0Z9L9</accession>
<feature type="compositionally biased region" description="Basic and acidic residues" evidence="3">
    <location>
        <begin position="287"/>
        <end position="303"/>
    </location>
</feature>
<comment type="caution">
    <text evidence="5">The sequence shown here is derived from an EMBL/GenBank/DDBJ whole genome shotgun (WGS) entry which is preliminary data.</text>
</comment>
<feature type="region of interest" description="Disordered" evidence="3">
    <location>
        <begin position="269"/>
        <end position="303"/>
    </location>
</feature>
<dbReference type="SUPFAM" id="SSF52540">
    <property type="entry name" value="P-loop containing nucleoside triphosphate hydrolases"/>
    <property type="match status" value="1"/>
</dbReference>
<dbReference type="InterPro" id="IPR009003">
    <property type="entry name" value="Peptidase_S1_PA"/>
</dbReference>
<organism evidence="5 6">
    <name type="scientific">Streptomyces gamaensis</name>
    <dbReference type="NCBI Taxonomy" id="1763542"/>
    <lineage>
        <taxon>Bacteria</taxon>
        <taxon>Bacillati</taxon>
        <taxon>Actinomycetota</taxon>
        <taxon>Actinomycetes</taxon>
        <taxon>Kitasatosporales</taxon>
        <taxon>Streptomycetaceae</taxon>
        <taxon>Streptomyces</taxon>
    </lineage>
</organism>
<dbReference type="InterPro" id="IPR027417">
    <property type="entry name" value="P-loop_NTPase"/>
</dbReference>
<dbReference type="Pfam" id="PF05729">
    <property type="entry name" value="NACHT"/>
    <property type="match status" value="1"/>
</dbReference>
<dbReference type="EMBL" id="JBHSPB010000020">
    <property type="protein sequence ID" value="MFC5723723.1"/>
    <property type="molecule type" value="Genomic_DNA"/>
</dbReference>
<dbReference type="InterPro" id="IPR043504">
    <property type="entry name" value="Peptidase_S1_PA_chymotrypsin"/>
</dbReference>
<name>A0ABW0Z9L9_9ACTN</name>
<feature type="domain" description="NACHT" evidence="4">
    <location>
        <begin position="316"/>
        <end position="662"/>
    </location>
</feature>
<dbReference type="PANTHER" id="PTHR46844:SF1">
    <property type="entry name" value="SLR5058 PROTEIN"/>
    <property type="match status" value="1"/>
</dbReference>
<dbReference type="Gene3D" id="3.40.50.300">
    <property type="entry name" value="P-loop containing nucleotide triphosphate hydrolases"/>
    <property type="match status" value="1"/>
</dbReference>
<evidence type="ECO:0000313" key="5">
    <source>
        <dbReference type="EMBL" id="MFC5723723.1"/>
    </source>
</evidence>
<dbReference type="SUPFAM" id="SSF52047">
    <property type="entry name" value="RNI-like"/>
    <property type="match status" value="1"/>
</dbReference>
<keyword evidence="2" id="KW-0067">ATP-binding</keyword>
<dbReference type="RefSeq" id="WP_390320113.1">
    <property type="nucleotide sequence ID" value="NZ_JBHSPB010000020.1"/>
</dbReference>
<dbReference type="InterPro" id="IPR007111">
    <property type="entry name" value="NACHT_NTPase"/>
</dbReference>
<keyword evidence="6" id="KW-1185">Reference proteome</keyword>
<dbReference type="SUPFAM" id="SSF50494">
    <property type="entry name" value="Trypsin-like serine proteases"/>
    <property type="match status" value="1"/>
</dbReference>
<evidence type="ECO:0000256" key="1">
    <source>
        <dbReference type="ARBA" id="ARBA00022741"/>
    </source>
</evidence>
<evidence type="ECO:0000313" key="6">
    <source>
        <dbReference type="Proteomes" id="UP001596083"/>
    </source>
</evidence>
<reference evidence="6" key="1">
    <citation type="journal article" date="2019" name="Int. J. Syst. Evol. Microbiol.">
        <title>The Global Catalogue of Microorganisms (GCM) 10K type strain sequencing project: providing services to taxonomists for standard genome sequencing and annotation.</title>
        <authorList>
            <consortium name="The Broad Institute Genomics Platform"/>
            <consortium name="The Broad Institute Genome Sequencing Center for Infectious Disease"/>
            <person name="Wu L."/>
            <person name="Ma J."/>
        </authorList>
    </citation>
    <scope>NUCLEOTIDE SEQUENCE [LARGE SCALE GENOMIC DNA]</scope>
    <source>
        <strain evidence="6">CGMCC 4.7304</strain>
    </source>
</reference>
<keyword evidence="1" id="KW-0547">Nucleotide-binding</keyword>
<evidence type="ECO:0000259" key="4">
    <source>
        <dbReference type="PROSITE" id="PS50837"/>
    </source>
</evidence>
<dbReference type="Pfam" id="PF13365">
    <property type="entry name" value="Trypsin_2"/>
    <property type="match status" value="1"/>
</dbReference>
<proteinExistence type="predicted"/>
<dbReference type="Gene3D" id="3.80.10.10">
    <property type="entry name" value="Ribonuclease Inhibitor"/>
    <property type="match status" value="1"/>
</dbReference>
<evidence type="ECO:0000256" key="2">
    <source>
        <dbReference type="ARBA" id="ARBA00022840"/>
    </source>
</evidence>
<dbReference type="Gene3D" id="2.40.10.10">
    <property type="entry name" value="Trypsin-like serine proteases"/>
    <property type="match status" value="1"/>
</dbReference>
<gene>
    <name evidence="5" type="ORF">ACFP1Z_26515</name>
</gene>
<dbReference type="PROSITE" id="PS50837">
    <property type="entry name" value="NACHT"/>
    <property type="match status" value="1"/>
</dbReference>
<protein>
    <submittedName>
        <fullName evidence="5">NACHT domain-containing protein</fullName>
    </submittedName>
</protein>
<dbReference type="Proteomes" id="UP001596083">
    <property type="component" value="Unassembled WGS sequence"/>
</dbReference>
<dbReference type="InterPro" id="IPR032675">
    <property type="entry name" value="LRR_dom_sf"/>
</dbReference>
<dbReference type="PANTHER" id="PTHR46844">
    <property type="entry name" value="SLR5058 PROTEIN"/>
    <property type="match status" value="1"/>
</dbReference>
<sequence length="1121" mass="123576">MQAVENRVVAVLAGRQGSGVLLTPHLVLTSAHVVEGDGEIWASAPGRDWPEPCELLWADRTGHCDSALLRTQGPLLPTSELPLLRWGSCEGWQPLPGCQVLGFPHVQRYGADDLEAAQLPGTLTPVSGRLRSRYVLRLDHHPPRARDTGSPWAGLSGGPLFAGPVLVGIAAEDSEAWQHSAITAVPLSKILFHGGLITLLERHWLPGRPPVMETVSSLHPEDSPYEALYAQAIRTCYGRLEIFGLDDLGTSENNWDLDTAYLSLEAHEPRPEPVTGLAEPSPEADADGGRAPDRRDRPAWRRPEPQRIEDLLRSRPRVVLRGEAGAGKTTLVWWLASHAAWRTLPAKLDALNGLVPFVIPMRSLAARGITTPTPAQLPTIAQLPVDGPPDGWAGRVLAAGRALLLVDGLDELPQAEREPARKWLVELLRMYPRTRCLVTVRPLAVEDAWLASEGFEELRLRPMSDADIQAFVTAWHKAARLEWDQCADGPRAEQQRDRIGTLCRELTQEFQRNAGLRDLARTPLLCAVICALHRRRAGLLPRTRWELYRAALNMLLGSRDAYRRIHRPEGIELETEDARQLLQRIAVWLVRNQRAELSRKQAEHQLSLAMKGLRRVREQGSARAVLTHLLNRTGLLQELAVDSLQFIHRTFQDYLAAKEFQDSDSLDELLGHAAEEQWQDVIRLVVGHCGRTEEHRVVEALLAEAEAAEGRYRQWPLRALAAECATAAAYLDDDQHDAVWEGLRALGPPRDQREMDFLTSLGPDVIKILPEPDGLPAGPAGRIVIVLASLGEAAIPLLKRYGHHPSAAVRDNVARMWGLHDPELYAAEVLAGMRLDDIGVPVSTFEQLSRLPRLGPVGHLHISQAHCSDSLQSGLRGRRVHSLFLGWNRPLRDLDFLRGHPEIEALGLHCCPQLRDISALSGTALCSLHLDVRHLAQHALAVLPTLPRLITLRLNGLTADGGGRLPPPHPGVRRLEVLAASRAARLDGIERWTSLRELSLRGPLRSALELGHLVAGPPLLSSLTLQLDGLDDLDAAAPLPRIGELTLVLGEKSVLDERIPAVFPALRELRVDQSGRGGSTLDVSALRAGPSLRLQVWIDAGDELRVVGAERFGERLTVREL</sequence>
<evidence type="ECO:0000256" key="3">
    <source>
        <dbReference type="SAM" id="MobiDB-lite"/>
    </source>
</evidence>